<evidence type="ECO:0000313" key="2">
    <source>
        <dbReference type="Proteomes" id="UP000576209"/>
    </source>
</evidence>
<name>A0A840DZ02_9BACT</name>
<keyword evidence="2" id="KW-1185">Reference proteome</keyword>
<gene>
    <name evidence="1" type="ORF">GGR28_000731</name>
</gene>
<proteinExistence type="predicted"/>
<protein>
    <submittedName>
        <fullName evidence="1">Uncharacterized protein</fullName>
    </submittedName>
</protein>
<dbReference type="AlphaFoldDB" id="A0A840DZ02"/>
<sequence>MTATPPRFSSARFLQPVGRNTAYATLLKIANDRQATLRQIGNADGRTDSGPTAA</sequence>
<evidence type="ECO:0000313" key="1">
    <source>
        <dbReference type="EMBL" id="MBB4078130.1"/>
    </source>
</evidence>
<comment type="caution">
    <text evidence="1">The sequence shown here is derived from an EMBL/GenBank/DDBJ whole genome shotgun (WGS) entry which is preliminary data.</text>
</comment>
<dbReference type="EMBL" id="JACIFF010000001">
    <property type="protein sequence ID" value="MBB4078130.1"/>
    <property type="molecule type" value="Genomic_DNA"/>
</dbReference>
<dbReference type="Proteomes" id="UP000576209">
    <property type="component" value="Unassembled WGS sequence"/>
</dbReference>
<dbReference type="RefSeq" id="WP_183494354.1">
    <property type="nucleotide sequence ID" value="NZ_JACIFF010000001.1"/>
</dbReference>
<accession>A0A840DZ02</accession>
<reference evidence="1 2" key="1">
    <citation type="submission" date="2020-08" db="EMBL/GenBank/DDBJ databases">
        <title>Genomic Encyclopedia of Type Strains, Phase IV (KMG-IV): sequencing the most valuable type-strain genomes for metagenomic binning, comparative biology and taxonomic classification.</title>
        <authorList>
            <person name="Goeker M."/>
        </authorList>
    </citation>
    <scope>NUCLEOTIDE SEQUENCE [LARGE SCALE GENOMIC DNA]</scope>
    <source>
        <strain evidence="1 2">DSM 105137</strain>
    </source>
</reference>
<organism evidence="1 2">
    <name type="scientific">Neolewinella aquimaris</name>
    <dbReference type="NCBI Taxonomy" id="1835722"/>
    <lineage>
        <taxon>Bacteria</taxon>
        <taxon>Pseudomonadati</taxon>
        <taxon>Bacteroidota</taxon>
        <taxon>Saprospiria</taxon>
        <taxon>Saprospirales</taxon>
        <taxon>Lewinellaceae</taxon>
        <taxon>Neolewinella</taxon>
    </lineage>
</organism>